<evidence type="ECO:0000313" key="2">
    <source>
        <dbReference type="Proteomes" id="UP001057402"/>
    </source>
</evidence>
<evidence type="ECO:0000313" key="1">
    <source>
        <dbReference type="EMBL" id="KAI4318337.1"/>
    </source>
</evidence>
<dbReference type="Proteomes" id="UP001057402">
    <property type="component" value="Chromosome 10"/>
</dbReference>
<reference evidence="2" key="1">
    <citation type="journal article" date="2023" name="Front. Plant Sci.">
        <title>Chromosomal-level genome assembly of Melastoma candidum provides insights into trichome evolution.</title>
        <authorList>
            <person name="Zhong Y."/>
            <person name="Wu W."/>
            <person name="Sun C."/>
            <person name="Zou P."/>
            <person name="Liu Y."/>
            <person name="Dai S."/>
            <person name="Zhou R."/>
        </authorList>
    </citation>
    <scope>NUCLEOTIDE SEQUENCE [LARGE SCALE GENOMIC DNA]</scope>
</reference>
<dbReference type="EMBL" id="CM042889">
    <property type="protein sequence ID" value="KAI4318337.1"/>
    <property type="molecule type" value="Genomic_DNA"/>
</dbReference>
<sequence>MVRRRPNGEVHHAFSLFSIPSPTHPPPTATLTLHFTRKRFLGDRLVSSFVLRSLRDDVDPPGIGLIHPTFSPDQVDVAASSTSDSTQTSLWHQMKEIVVFAGPATGLWICGPLMSLIDTAFIGQGSSLEVAALVGPQVLAVFCDYTSYLFMFLSIATSNLVATSLATQDKEHVQHRISVLLFVGLACGFFMFFLAWLFGSSALAAFTGPKNVHLLPAANTYVQIRGLAWPAVLIGWVAQSASLGMKDSWGPLKALVVASIVNGVGDIVLCRVMSYGIAGAAWATMASQVIASYMMLAALKSKGYNAFSVSMPTLDELLRIVGLAALVFITMMSKVAFVTLLIYFATSMGTVTLAAHQVMLQSFYMCTVWG</sequence>
<accession>A0ACB9M2L8</accession>
<proteinExistence type="predicted"/>
<name>A0ACB9M2L8_9MYRT</name>
<organism evidence="1 2">
    <name type="scientific">Melastoma candidum</name>
    <dbReference type="NCBI Taxonomy" id="119954"/>
    <lineage>
        <taxon>Eukaryota</taxon>
        <taxon>Viridiplantae</taxon>
        <taxon>Streptophyta</taxon>
        <taxon>Embryophyta</taxon>
        <taxon>Tracheophyta</taxon>
        <taxon>Spermatophyta</taxon>
        <taxon>Magnoliopsida</taxon>
        <taxon>eudicotyledons</taxon>
        <taxon>Gunneridae</taxon>
        <taxon>Pentapetalae</taxon>
        <taxon>rosids</taxon>
        <taxon>malvids</taxon>
        <taxon>Myrtales</taxon>
        <taxon>Melastomataceae</taxon>
        <taxon>Melastomatoideae</taxon>
        <taxon>Melastomateae</taxon>
        <taxon>Melastoma</taxon>
    </lineage>
</organism>
<gene>
    <name evidence="1" type="ORF">MLD38_032059</name>
</gene>
<keyword evidence="2" id="KW-1185">Reference proteome</keyword>
<comment type="caution">
    <text evidence="1">The sequence shown here is derived from an EMBL/GenBank/DDBJ whole genome shotgun (WGS) entry which is preliminary data.</text>
</comment>
<protein>
    <submittedName>
        <fullName evidence="1">Uncharacterized protein</fullName>
    </submittedName>
</protein>